<dbReference type="Proteomes" id="UP000290932">
    <property type="component" value="Unassembled WGS sequence"/>
</dbReference>
<keyword evidence="10" id="KW-1185">Reference proteome</keyword>
<dbReference type="AlphaFoldDB" id="A0A498H2P9"/>
<dbReference type="CDD" id="cd01335">
    <property type="entry name" value="Radical_SAM"/>
    <property type="match status" value="1"/>
</dbReference>
<comment type="similarity">
    <text evidence="7">Belongs to the radical SAM superfamily. Anaerobic sulfatase-maturating enzyme family.</text>
</comment>
<evidence type="ECO:0000256" key="5">
    <source>
        <dbReference type="ARBA" id="ARBA00023004"/>
    </source>
</evidence>
<evidence type="ECO:0000313" key="10">
    <source>
        <dbReference type="Proteomes" id="UP000290932"/>
    </source>
</evidence>
<evidence type="ECO:0000256" key="3">
    <source>
        <dbReference type="ARBA" id="ARBA00022691"/>
    </source>
</evidence>
<dbReference type="SUPFAM" id="SSF102114">
    <property type="entry name" value="Radical SAM enzymes"/>
    <property type="match status" value="1"/>
</dbReference>
<dbReference type="SFLD" id="SFLDG01072">
    <property type="entry name" value="dehydrogenase_like"/>
    <property type="match status" value="1"/>
</dbReference>
<dbReference type="SFLD" id="SFLDG01067">
    <property type="entry name" value="SPASM/twitch_domain_containing"/>
    <property type="match status" value="1"/>
</dbReference>
<dbReference type="SUPFAM" id="SSF103642">
    <property type="entry name" value="Sec-C motif"/>
    <property type="match status" value="1"/>
</dbReference>
<dbReference type="PANTHER" id="PTHR43273">
    <property type="entry name" value="ANAEROBIC SULFATASE-MATURATING ENZYME HOMOLOG ASLB-RELATED"/>
    <property type="match status" value="1"/>
</dbReference>
<dbReference type="Gene3D" id="3.20.20.70">
    <property type="entry name" value="Aldolase class I"/>
    <property type="match status" value="1"/>
</dbReference>
<comment type="caution">
    <text evidence="9">The sequence shown here is derived from an EMBL/GenBank/DDBJ whole genome shotgun (WGS) entry which is preliminary data.</text>
</comment>
<dbReference type="Pfam" id="PF13186">
    <property type="entry name" value="SPASM"/>
    <property type="match status" value="1"/>
</dbReference>
<dbReference type="Pfam" id="PF04055">
    <property type="entry name" value="Radical_SAM"/>
    <property type="match status" value="1"/>
</dbReference>
<keyword evidence="6" id="KW-0411">Iron-sulfur</keyword>
<keyword evidence="4" id="KW-0479">Metal-binding</keyword>
<dbReference type="GO" id="GO:0016491">
    <property type="term" value="F:oxidoreductase activity"/>
    <property type="evidence" value="ECO:0007669"/>
    <property type="project" value="InterPro"/>
</dbReference>
<organism evidence="9 10">
    <name type="scientific">Methanoculleus taiwanensis</name>
    <dbReference type="NCBI Taxonomy" id="1550565"/>
    <lineage>
        <taxon>Archaea</taxon>
        <taxon>Methanobacteriati</taxon>
        <taxon>Methanobacteriota</taxon>
        <taxon>Stenosarchaea group</taxon>
        <taxon>Methanomicrobia</taxon>
        <taxon>Methanomicrobiales</taxon>
        <taxon>Methanomicrobiaceae</taxon>
        <taxon>Methanoculleus</taxon>
    </lineage>
</organism>
<dbReference type="InterPro" id="IPR007197">
    <property type="entry name" value="rSAM"/>
</dbReference>
<reference evidence="9 10" key="1">
    <citation type="journal article" date="2015" name="Int. J. Syst. Evol. Microbiol.">
        <title>Methanoculleus taiwanensis sp. nov., a methanogen isolated from deep marine sediment at the deformation front area near Taiwan.</title>
        <authorList>
            <person name="Weng C.Y."/>
            <person name="Chen S.C."/>
            <person name="Lai M.C."/>
            <person name="Wu S.Y."/>
            <person name="Lin S."/>
            <person name="Yang T.F."/>
            <person name="Chen P.C."/>
        </authorList>
    </citation>
    <scope>NUCLEOTIDE SEQUENCE [LARGE SCALE GENOMIC DNA]</scope>
    <source>
        <strain evidence="9 10">CYW4</strain>
    </source>
</reference>
<dbReference type="InterPro" id="IPR004027">
    <property type="entry name" value="SEC_C_motif"/>
</dbReference>
<evidence type="ECO:0000313" key="9">
    <source>
        <dbReference type="EMBL" id="RXE56757.1"/>
    </source>
</evidence>
<accession>A0A498H2P9</accession>
<dbReference type="SFLD" id="SFLDG01384">
    <property type="entry name" value="thioether_bond_formation_requi"/>
    <property type="match status" value="1"/>
</dbReference>
<comment type="cofactor">
    <cofactor evidence="1">
        <name>[4Fe-4S] cluster</name>
        <dbReference type="ChEBI" id="CHEBI:49883"/>
    </cofactor>
</comment>
<dbReference type="InterPro" id="IPR034491">
    <property type="entry name" value="Anaerob_Ser_sulfatase-maturase"/>
</dbReference>
<sequence length="432" mass="49161">MSGSDGEVPPAFHVMAKPTGARCNLACAYCFFLKKEELYPDSTFRMTDGVMEEYIRQTIEGHRVPQVTIAWQGGEPTLMGLDFFQRAVEVQKKYAKPKTRIENTFQTNGILLDDEWCHFFHENQFLVGLSMDGPAELHDTYRRDRRGRGTFDRVLKAARLLQKHQVEYNILCAVNSTNADYPQEVYRFFRDELSAQYIQFIPIVERNNETGFQEGNTVTDRSVRPDQWGRFLIEIFDEWVRRDVGRMFVLNFDGALAGWLGMAGTVCVFSPTCGLGVALEHNGDLYSCDHFVEPDHLLGNILTTPLAELVGSEKQRRFGAVKRDTLPRYCRECAFLAICNGECPKNRFIETPDGEAGLNYLCKGYKAFFAHADRPMRMMADLLRQGRFADEVMPMLAAREKGPANQARVGRNDPCPCGSGLKYKKCCGLRTR</sequence>
<keyword evidence="5" id="KW-0408">Iron</keyword>
<dbReference type="InterPro" id="IPR047207">
    <property type="entry name" value="SPASM_anSME"/>
</dbReference>
<dbReference type="GO" id="GO:0051539">
    <property type="term" value="F:4 iron, 4 sulfur cluster binding"/>
    <property type="evidence" value="ECO:0007669"/>
    <property type="project" value="UniProtKB-KW"/>
</dbReference>
<dbReference type="GO" id="GO:0046872">
    <property type="term" value="F:metal ion binding"/>
    <property type="evidence" value="ECO:0007669"/>
    <property type="project" value="UniProtKB-KW"/>
</dbReference>
<evidence type="ECO:0000256" key="1">
    <source>
        <dbReference type="ARBA" id="ARBA00001966"/>
    </source>
</evidence>
<dbReference type="InterPro" id="IPR023867">
    <property type="entry name" value="Sulphatase_maturase_rSAM"/>
</dbReference>
<evidence type="ECO:0000259" key="8">
    <source>
        <dbReference type="PROSITE" id="PS51918"/>
    </source>
</evidence>
<proteinExistence type="inferred from homology"/>
<dbReference type="NCBIfam" id="TIGR04085">
    <property type="entry name" value="rSAM_more_4Fe4S"/>
    <property type="match status" value="1"/>
</dbReference>
<dbReference type="SFLD" id="SFLDG01386">
    <property type="entry name" value="main_SPASM_domain-containing"/>
    <property type="match status" value="1"/>
</dbReference>
<dbReference type="InterPro" id="IPR013785">
    <property type="entry name" value="Aldolase_TIM"/>
</dbReference>
<dbReference type="PROSITE" id="PS51918">
    <property type="entry name" value="RADICAL_SAM"/>
    <property type="match status" value="1"/>
</dbReference>
<gene>
    <name evidence="9" type="ORF">ABH15_00855</name>
</gene>
<dbReference type="CDD" id="cd21120">
    <property type="entry name" value="SPASM_anSME"/>
    <property type="match status" value="1"/>
</dbReference>
<evidence type="ECO:0000256" key="4">
    <source>
        <dbReference type="ARBA" id="ARBA00022723"/>
    </source>
</evidence>
<feature type="domain" description="Radical SAM core" evidence="8">
    <location>
        <begin position="6"/>
        <end position="241"/>
    </location>
</feature>
<keyword evidence="2" id="KW-0004">4Fe-4S</keyword>
<evidence type="ECO:0000256" key="7">
    <source>
        <dbReference type="ARBA" id="ARBA00023601"/>
    </source>
</evidence>
<evidence type="ECO:0000256" key="6">
    <source>
        <dbReference type="ARBA" id="ARBA00023014"/>
    </source>
</evidence>
<evidence type="ECO:0000256" key="2">
    <source>
        <dbReference type="ARBA" id="ARBA00022485"/>
    </source>
</evidence>
<keyword evidence="3" id="KW-0949">S-adenosyl-L-methionine</keyword>
<dbReference type="PANTHER" id="PTHR43273:SF3">
    <property type="entry name" value="ANAEROBIC SULFATASE-MATURATING ENZYME HOMOLOG ASLB-RELATED"/>
    <property type="match status" value="1"/>
</dbReference>
<dbReference type="InterPro" id="IPR023885">
    <property type="entry name" value="4Fe4S-binding_SPASM_dom"/>
</dbReference>
<dbReference type="InterPro" id="IPR058240">
    <property type="entry name" value="rSAM_sf"/>
</dbReference>
<dbReference type="RefSeq" id="WP_128692481.1">
    <property type="nucleotide sequence ID" value="NZ_LHQS01000001.1"/>
</dbReference>
<dbReference type="Pfam" id="PF02810">
    <property type="entry name" value="SEC-C"/>
    <property type="match status" value="1"/>
</dbReference>
<dbReference type="OrthoDB" id="5620at2157"/>
<dbReference type="SFLD" id="SFLDS00029">
    <property type="entry name" value="Radical_SAM"/>
    <property type="match status" value="1"/>
</dbReference>
<dbReference type="SFLD" id="SFLDF00285">
    <property type="entry name" value="anaerobic_Ser-type_sulfatase-m"/>
    <property type="match status" value="1"/>
</dbReference>
<dbReference type="EMBL" id="LHQS01000001">
    <property type="protein sequence ID" value="RXE56757.1"/>
    <property type="molecule type" value="Genomic_DNA"/>
</dbReference>
<dbReference type="NCBIfam" id="TIGR03942">
    <property type="entry name" value="sulfatase_rSAM"/>
    <property type="match status" value="1"/>
</dbReference>
<name>A0A498H2P9_9EURY</name>
<protein>
    <submittedName>
        <fullName evidence="9">Anaerobic sulfatase maturase</fullName>
    </submittedName>
</protein>